<evidence type="ECO:0000256" key="2">
    <source>
        <dbReference type="ARBA" id="ARBA00006727"/>
    </source>
</evidence>
<reference evidence="6" key="1">
    <citation type="journal article" date="2022" name="IScience">
        <title>Evolution of zygomycete secretomes and the origins of terrestrial fungal ecologies.</title>
        <authorList>
            <person name="Chang Y."/>
            <person name="Wang Y."/>
            <person name="Mondo S."/>
            <person name="Ahrendt S."/>
            <person name="Andreopoulos W."/>
            <person name="Barry K."/>
            <person name="Beard J."/>
            <person name="Benny G.L."/>
            <person name="Blankenship S."/>
            <person name="Bonito G."/>
            <person name="Cuomo C."/>
            <person name="Desiro A."/>
            <person name="Gervers K.A."/>
            <person name="Hundley H."/>
            <person name="Kuo A."/>
            <person name="LaButti K."/>
            <person name="Lang B.F."/>
            <person name="Lipzen A."/>
            <person name="O'Donnell K."/>
            <person name="Pangilinan J."/>
            <person name="Reynolds N."/>
            <person name="Sandor L."/>
            <person name="Smith M.E."/>
            <person name="Tsang A."/>
            <person name="Grigoriev I.V."/>
            <person name="Stajich J.E."/>
            <person name="Spatafora J.W."/>
        </authorList>
    </citation>
    <scope>NUCLEOTIDE SEQUENCE</scope>
    <source>
        <strain evidence="6">RSA 2281</strain>
    </source>
</reference>
<name>A0AAD5K7M3_9FUNG</name>
<dbReference type="PROSITE" id="PS50850">
    <property type="entry name" value="MFS"/>
    <property type="match status" value="1"/>
</dbReference>
<dbReference type="Proteomes" id="UP001209540">
    <property type="component" value="Unassembled WGS sequence"/>
</dbReference>
<evidence type="ECO:0000256" key="4">
    <source>
        <dbReference type="SAM" id="Phobius"/>
    </source>
</evidence>
<dbReference type="Gene3D" id="1.20.1250.20">
    <property type="entry name" value="MFS general substrate transporter like domains"/>
    <property type="match status" value="1"/>
</dbReference>
<dbReference type="InterPro" id="IPR036259">
    <property type="entry name" value="MFS_trans_sf"/>
</dbReference>
<dbReference type="InterPro" id="IPR050327">
    <property type="entry name" value="Proton-linked_MCT"/>
</dbReference>
<feature type="domain" description="Major facilitator superfamily (MFS) profile" evidence="5">
    <location>
        <begin position="238"/>
        <end position="428"/>
    </location>
</feature>
<dbReference type="PANTHER" id="PTHR11360:SF315">
    <property type="entry name" value="TRANSPORTER MCH2-RELATED"/>
    <property type="match status" value="1"/>
</dbReference>
<evidence type="ECO:0000259" key="5">
    <source>
        <dbReference type="PROSITE" id="PS50850"/>
    </source>
</evidence>
<proteinExistence type="inferred from homology"/>
<evidence type="ECO:0000313" key="7">
    <source>
        <dbReference type="Proteomes" id="UP001209540"/>
    </source>
</evidence>
<comment type="similarity">
    <text evidence="2">Belongs to the major facilitator superfamily. Monocarboxylate porter (TC 2.A.1.13) family.</text>
</comment>
<feature type="transmembrane region" description="Helical" evidence="4">
    <location>
        <begin position="394"/>
        <end position="416"/>
    </location>
</feature>
<dbReference type="GO" id="GO:0022857">
    <property type="term" value="F:transmembrane transporter activity"/>
    <property type="evidence" value="ECO:0007669"/>
    <property type="project" value="InterPro"/>
</dbReference>
<dbReference type="EMBL" id="JAIXMP010000018">
    <property type="protein sequence ID" value="KAI9258806.1"/>
    <property type="molecule type" value="Genomic_DNA"/>
</dbReference>
<evidence type="ECO:0000256" key="1">
    <source>
        <dbReference type="ARBA" id="ARBA00004141"/>
    </source>
</evidence>
<protein>
    <submittedName>
        <fullName evidence="6">Major facilitator superfamily domain-containing protein</fullName>
    </submittedName>
</protein>
<feature type="transmembrane region" description="Helical" evidence="4">
    <location>
        <begin position="240"/>
        <end position="263"/>
    </location>
</feature>
<organism evidence="6 7">
    <name type="scientific">Phascolomyces articulosus</name>
    <dbReference type="NCBI Taxonomy" id="60185"/>
    <lineage>
        <taxon>Eukaryota</taxon>
        <taxon>Fungi</taxon>
        <taxon>Fungi incertae sedis</taxon>
        <taxon>Mucoromycota</taxon>
        <taxon>Mucoromycotina</taxon>
        <taxon>Mucoromycetes</taxon>
        <taxon>Mucorales</taxon>
        <taxon>Lichtheimiaceae</taxon>
        <taxon>Phascolomyces</taxon>
    </lineage>
</organism>
<dbReference type="InterPro" id="IPR020846">
    <property type="entry name" value="MFS_dom"/>
</dbReference>
<keyword evidence="4" id="KW-0812">Transmembrane</keyword>
<feature type="transmembrane region" description="Helical" evidence="4">
    <location>
        <begin position="110"/>
        <end position="131"/>
    </location>
</feature>
<feature type="transmembrane region" description="Helical" evidence="4">
    <location>
        <begin position="152"/>
        <end position="173"/>
    </location>
</feature>
<feature type="transmembrane region" description="Helical" evidence="4">
    <location>
        <begin position="185"/>
        <end position="205"/>
    </location>
</feature>
<comment type="caution">
    <text evidence="6">The sequence shown here is derived from an EMBL/GenBank/DDBJ whole genome shotgun (WGS) entry which is preliminary data.</text>
</comment>
<keyword evidence="4" id="KW-0472">Membrane</keyword>
<feature type="region of interest" description="Disordered" evidence="3">
    <location>
        <begin position="1"/>
        <end position="37"/>
    </location>
</feature>
<dbReference type="GO" id="GO:0016020">
    <property type="term" value="C:membrane"/>
    <property type="evidence" value="ECO:0007669"/>
    <property type="project" value="UniProtKB-SubCell"/>
</dbReference>
<reference evidence="6" key="2">
    <citation type="submission" date="2023-02" db="EMBL/GenBank/DDBJ databases">
        <authorList>
            <consortium name="DOE Joint Genome Institute"/>
            <person name="Mondo S.J."/>
            <person name="Chang Y."/>
            <person name="Wang Y."/>
            <person name="Ahrendt S."/>
            <person name="Andreopoulos W."/>
            <person name="Barry K."/>
            <person name="Beard J."/>
            <person name="Benny G.L."/>
            <person name="Blankenship S."/>
            <person name="Bonito G."/>
            <person name="Cuomo C."/>
            <person name="Desiro A."/>
            <person name="Gervers K.A."/>
            <person name="Hundley H."/>
            <person name="Kuo A."/>
            <person name="LaButti K."/>
            <person name="Lang B.F."/>
            <person name="Lipzen A."/>
            <person name="O'Donnell K."/>
            <person name="Pangilinan J."/>
            <person name="Reynolds N."/>
            <person name="Sandor L."/>
            <person name="Smith M.W."/>
            <person name="Tsang A."/>
            <person name="Grigoriev I.V."/>
            <person name="Stajich J.E."/>
            <person name="Spatafora J.W."/>
        </authorList>
    </citation>
    <scope>NUCLEOTIDE SEQUENCE</scope>
    <source>
        <strain evidence="6">RSA 2281</strain>
    </source>
</reference>
<evidence type="ECO:0000313" key="6">
    <source>
        <dbReference type="EMBL" id="KAI9258806.1"/>
    </source>
</evidence>
<evidence type="ECO:0000256" key="3">
    <source>
        <dbReference type="SAM" id="MobiDB-lite"/>
    </source>
</evidence>
<keyword evidence="4" id="KW-1133">Transmembrane helix</keyword>
<gene>
    <name evidence="6" type="ORF">BDA99DRAFT_583221</name>
</gene>
<feature type="compositionally biased region" description="Polar residues" evidence="3">
    <location>
        <begin position="1"/>
        <end position="10"/>
    </location>
</feature>
<feature type="transmembrane region" description="Helical" evidence="4">
    <location>
        <begin position="275"/>
        <end position="296"/>
    </location>
</feature>
<dbReference type="Pfam" id="PF07690">
    <property type="entry name" value="MFS_1"/>
    <property type="match status" value="1"/>
</dbReference>
<feature type="transmembrane region" description="Helical" evidence="4">
    <location>
        <begin position="79"/>
        <end position="104"/>
    </location>
</feature>
<feature type="transmembrane region" description="Helical" evidence="4">
    <location>
        <begin position="365"/>
        <end position="382"/>
    </location>
</feature>
<dbReference type="PANTHER" id="PTHR11360">
    <property type="entry name" value="MONOCARBOXYLATE TRANSPORTER"/>
    <property type="match status" value="1"/>
</dbReference>
<accession>A0AAD5K7M3</accession>
<sequence>MTIDKNNNEAGKSCGKQSKQEAHGKDNTSISHNNDDNIIDHNPVDNDAITARLPQQDGVMQDYYLRTELFPEKNLVMRLTFVGALYDVFFRFCIFLGNILYPIIGFRLVLVFGMTLMVLGLVLSSLVTSINSNTGGKTGYRIIPQWFSKRRVSTASGVFSASLGVGGVVLPPLTNKLNEILGSIWTYRILAIVVFVCTLTGFPCITERKEHGLSGEESKKKQTQSIYDMFGFDLLKNSNLVLWIIIGPIYLCTIVIKTAFIPASATAIGLSDEEGALAVTVASASGVVGAIIIGMIADKFGNFNTFITCSTIAALSVFLLWILTHTLAGLMVFSLIIGFVLPSFFTVSTSILISIVGMENYPKALGLRALATIFSVVGPFVATYLETLDTSMGPYFYCKVVSGAGYIICALLGLVVKLRMNPKFLAKI</sequence>
<dbReference type="InterPro" id="IPR011701">
    <property type="entry name" value="MFS"/>
</dbReference>
<keyword evidence="7" id="KW-1185">Reference proteome</keyword>
<feature type="transmembrane region" description="Helical" evidence="4">
    <location>
        <begin position="330"/>
        <end position="353"/>
    </location>
</feature>
<feature type="transmembrane region" description="Helical" evidence="4">
    <location>
        <begin position="303"/>
        <end position="324"/>
    </location>
</feature>
<dbReference type="AlphaFoldDB" id="A0AAD5K7M3"/>
<dbReference type="SUPFAM" id="SSF103473">
    <property type="entry name" value="MFS general substrate transporter"/>
    <property type="match status" value="1"/>
</dbReference>
<comment type="subcellular location">
    <subcellularLocation>
        <location evidence="1">Membrane</location>
        <topology evidence="1">Multi-pass membrane protein</topology>
    </subcellularLocation>
</comment>